<feature type="region of interest" description="Disordered" evidence="2">
    <location>
        <begin position="105"/>
        <end position="138"/>
    </location>
</feature>
<dbReference type="PROSITE" id="PS51318">
    <property type="entry name" value="TAT"/>
    <property type="match status" value="1"/>
</dbReference>
<feature type="chain" id="PRO_5011992971" description="Lipoprotein" evidence="3">
    <location>
        <begin position="29"/>
        <end position="392"/>
    </location>
</feature>
<dbReference type="Proteomes" id="UP000217446">
    <property type="component" value="Unassembled WGS sequence"/>
</dbReference>
<dbReference type="SUPFAM" id="SSF50494">
    <property type="entry name" value="Trypsin-like serine proteases"/>
    <property type="match status" value="1"/>
</dbReference>
<accession>A0A250VHS4</accession>
<name>A0A250VHS4_STROL</name>
<feature type="compositionally biased region" description="Basic and acidic residues" evidence="2">
    <location>
        <begin position="47"/>
        <end position="56"/>
    </location>
</feature>
<reference evidence="5" key="1">
    <citation type="submission" date="2017-05" db="EMBL/GenBank/DDBJ databases">
        <title>Streptomyces olivochromogenes NBRC 3561 whole genome shotgun sequence.</title>
        <authorList>
            <person name="Dohra H."/>
            <person name="Kodani S."/>
        </authorList>
    </citation>
    <scope>NUCLEOTIDE SEQUENCE [LARGE SCALE GENOMIC DNA]</scope>
    <source>
        <strain evidence="5">NBRC 3561</strain>
    </source>
</reference>
<dbReference type="RefSeq" id="WP_067375218.1">
    <property type="nucleotide sequence ID" value="NZ_BDQI01000011.1"/>
</dbReference>
<evidence type="ECO:0000256" key="2">
    <source>
        <dbReference type="SAM" id="MobiDB-lite"/>
    </source>
</evidence>
<feature type="region of interest" description="Disordered" evidence="2">
    <location>
        <begin position="29"/>
        <end position="56"/>
    </location>
</feature>
<organism evidence="4 5">
    <name type="scientific">Streptomyces olivochromogenes</name>
    <dbReference type="NCBI Taxonomy" id="1963"/>
    <lineage>
        <taxon>Bacteria</taxon>
        <taxon>Bacillati</taxon>
        <taxon>Actinomycetota</taxon>
        <taxon>Actinomycetes</taxon>
        <taxon>Kitasatosporales</taxon>
        <taxon>Streptomycetaceae</taxon>
        <taxon>Streptomyces</taxon>
    </lineage>
</organism>
<feature type="signal peptide" evidence="3">
    <location>
        <begin position="1"/>
        <end position="28"/>
    </location>
</feature>
<evidence type="ECO:0000256" key="3">
    <source>
        <dbReference type="SAM" id="SignalP"/>
    </source>
</evidence>
<gene>
    <name evidence="4" type="ORF">SO3561_05156</name>
</gene>
<dbReference type="PANTHER" id="PTHR15462">
    <property type="entry name" value="SERINE PROTEASE"/>
    <property type="match status" value="1"/>
</dbReference>
<dbReference type="InterPro" id="IPR009003">
    <property type="entry name" value="Peptidase_S1_PA"/>
</dbReference>
<evidence type="ECO:0008006" key="6">
    <source>
        <dbReference type="Google" id="ProtNLM"/>
    </source>
</evidence>
<dbReference type="EMBL" id="BDQI01000011">
    <property type="protein sequence ID" value="GAX53626.1"/>
    <property type="molecule type" value="Genomic_DNA"/>
</dbReference>
<evidence type="ECO:0000313" key="4">
    <source>
        <dbReference type="EMBL" id="GAX53626.1"/>
    </source>
</evidence>
<protein>
    <recommendedName>
        <fullName evidence="6">Lipoprotein</fullName>
    </recommendedName>
</protein>
<dbReference type="InterPro" id="IPR006311">
    <property type="entry name" value="TAT_signal"/>
</dbReference>
<dbReference type="STRING" id="1963.AQJ27_29430"/>
<keyword evidence="1 3" id="KW-0732">Signal</keyword>
<proteinExistence type="predicted"/>
<feature type="compositionally biased region" description="Low complexity" evidence="2">
    <location>
        <begin position="29"/>
        <end position="46"/>
    </location>
</feature>
<dbReference type="InterPro" id="IPR050966">
    <property type="entry name" value="Glutamyl_endopeptidase"/>
</dbReference>
<evidence type="ECO:0000256" key="1">
    <source>
        <dbReference type="ARBA" id="ARBA00022729"/>
    </source>
</evidence>
<dbReference type="PROSITE" id="PS51257">
    <property type="entry name" value="PROKAR_LIPOPROTEIN"/>
    <property type="match status" value="1"/>
</dbReference>
<dbReference type="PANTHER" id="PTHR15462:SF19">
    <property type="entry name" value="PEPTIDASE S1 DOMAIN-CONTAINING PROTEIN"/>
    <property type="match status" value="1"/>
</dbReference>
<dbReference type="InterPro" id="IPR043504">
    <property type="entry name" value="Peptidase_S1_PA_chymotrypsin"/>
</dbReference>
<feature type="compositionally biased region" description="Basic and acidic residues" evidence="2">
    <location>
        <begin position="105"/>
        <end position="116"/>
    </location>
</feature>
<dbReference type="AlphaFoldDB" id="A0A250VHS4"/>
<evidence type="ECO:0000313" key="5">
    <source>
        <dbReference type="Proteomes" id="UP000217446"/>
    </source>
</evidence>
<sequence length="392" mass="41319">MRSVRGRGRRRVLTATGLAAALALTATACNSGDDKASGSSASSSQNGDDKIRIPDAVKSKLEEHGIDVDQWKNGAWKNWDKDKWLSEAKDFVNPVIAGLWKPERMKSAKDPDKTISAKDAAADQGVSDPDPAPVGATAEKTPYHDHAAPVGKVFFDSPQGSMVCSGTVVKDVNHPGRSNLVWTAGHCVHAGGKGGWYRNIAFVPAYNDQGRSGSELRNASAAQIAPYGEWWADWASISNEWIAGGDETGGAGAPYDYALLHVKPAQGSKSLEETVGNALDVDFSAPSAGDVGTMGAWGYPAAPPYNGLKMFKCVDRPGRLSLSPSLPTMYRIGCTMTGGSSGGGWFRVVGGKTELVSNTSIGPADSTWLAGPQLGKGAQALYENMSKRYGGR</sequence>
<comment type="caution">
    <text evidence="4">The sequence shown here is derived from an EMBL/GenBank/DDBJ whole genome shotgun (WGS) entry which is preliminary data.</text>
</comment>
<keyword evidence="5" id="KW-1185">Reference proteome</keyword>
<dbReference type="Gene3D" id="2.40.10.10">
    <property type="entry name" value="Trypsin-like serine proteases"/>
    <property type="match status" value="2"/>
</dbReference>